<protein>
    <submittedName>
        <fullName evidence="9">MFS transporter</fullName>
    </submittedName>
</protein>
<dbReference type="Pfam" id="PF05977">
    <property type="entry name" value="MFS_3"/>
    <property type="match status" value="1"/>
</dbReference>
<evidence type="ECO:0000256" key="7">
    <source>
        <dbReference type="SAM" id="Phobius"/>
    </source>
</evidence>
<feature type="transmembrane region" description="Helical" evidence="7">
    <location>
        <begin position="372"/>
        <end position="396"/>
    </location>
</feature>
<keyword evidence="4 7" id="KW-0812">Transmembrane</keyword>
<evidence type="ECO:0000256" key="4">
    <source>
        <dbReference type="ARBA" id="ARBA00022692"/>
    </source>
</evidence>
<feature type="domain" description="Major facilitator superfamily (MFS) profile" evidence="8">
    <location>
        <begin position="218"/>
        <end position="414"/>
    </location>
</feature>
<keyword evidence="2" id="KW-0813">Transport</keyword>
<dbReference type="PANTHER" id="PTHR23513">
    <property type="entry name" value="INTEGRAL MEMBRANE EFFLUX PROTEIN-RELATED"/>
    <property type="match status" value="1"/>
</dbReference>
<accession>A0ABY4W9B8</accession>
<feature type="transmembrane region" description="Helical" evidence="7">
    <location>
        <begin position="165"/>
        <end position="186"/>
    </location>
</feature>
<keyword evidence="6 7" id="KW-0472">Membrane</keyword>
<reference evidence="9" key="1">
    <citation type="submission" date="2022-06" db="EMBL/GenBank/DDBJ databases">
        <title>Genome sequencing of Brevibacillus sp. BB3-R1.</title>
        <authorList>
            <person name="Heo J."/>
            <person name="Lee D."/>
            <person name="Won M."/>
            <person name="Han B.-H."/>
            <person name="Hong S.-B."/>
            <person name="Kwon S.-W."/>
        </authorList>
    </citation>
    <scope>NUCLEOTIDE SEQUENCE</scope>
    <source>
        <strain evidence="9">BB3-R1</strain>
    </source>
</reference>
<name>A0ABY4W9B8_9BACL</name>
<feature type="transmembrane region" description="Helical" evidence="7">
    <location>
        <begin position="222"/>
        <end position="243"/>
    </location>
</feature>
<dbReference type="Proteomes" id="UP001056500">
    <property type="component" value="Chromosome"/>
</dbReference>
<dbReference type="Gene3D" id="1.20.1250.20">
    <property type="entry name" value="MFS general substrate transporter like domains"/>
    <property type="match status" value="1"/>
</dbReference>
<evidence type="ECO:0000313" key="9">
    <source>
        <dbReference type="EMBL" id="USG63763.1"/>
    </source>
</evidence>
<dbReference type="RefSeq" id="WP_251870842.1">
    <property type="nucleotide sequence ID" value="NZ_CP098755.1"/>
</dbReference>
<keyword evidence="10" id="KW-1185">Reference proteome</keyword>
<dbReference type="PANTHER" id="PTHR23513:SF6">
    <property type="entry name" value="MAJOR FACILITATOR SUPERFAMILY ASSOCIATED DOMAIN-CONTAINING PROTEIN"/>
    <property type="match status" value="1"/>
</dbReference>
<dbReference type="InterPro" id="IPR020846">
    <property type="entry name" value="MFS_dom"/>
</dbReference>
<evidence type="ECO:0000259" key="8">
    <source>
        <dbReference type="PROSITE" id="PS50850"/>
    </source>
</evidence>
<feature type="transmembrane region" description="Helical" evidence="7">
    <location>
        <begin position="314"/>
        <end position="335"/>
    </location>
</feature>
<keyword evidence="5 7" id="KW-1133">Transmembrane helix</keyword>
<feature type="transmembrane region" description="Helical" evidence="7">
    <location>
        <begin position="255"/>
        <end position="276"/>
    </location>
</feature>
<feature type="transmembrane region" description="Helical" evidence="7">
    <location>
        <begin position="288"/>
        <end position="308"/>
    </location>
</feature>
<feature type="domain" description="Major facilitator superfamily (MFS) profile" evidence="8">
    <location>
        <begin position="1"/>
        <end position="191"/>
    </location>
</feature>
<gene>
    <name evidence="9" type="ORF">NDK47_16475</name>
</gene>
<dbReference type="PROSITE" id="PS50850">
    <property type="entry name" value="MFS"/>
    <property type="match status" value="2"/>
</dbReference>
<evidence type="ECO:0000256" key="3">
    <source>
        <dbReference type="ARBA" id="ARBA00022475"/>
    </source>
</evidence>
<organism evidence="9 10">
    <name type="scientific">Brevibacillus ruminantium</name>
    <dbReference type="NCBI Taxonomy" id="2950604"/>
    <lineage>
        <taxon>Bacteria</taxon>
        <taxon>Bacillati</taxon>
        <taxon>Bacillota</taxon>
        <taxon>Bacilli</taxon>
        <taxon>Bacillales</taxon>
        <taxon>Paenibacillaceae</taxon>
        <taxon>Brevibacillus</taxon>
    </lineage>
</organism>
<feature type="transmembrane region" description="Helical" evidence="7">
    <location>
        <begin position="46"/>
        <end position="68"/>
    </location>
</feature>
<comment type="subcellular location">
    <subcellularLocation>
        <location evidence="1">Cell membrane</location>
        <topology evidence="1">Multi-pass membrane protein</topology>
    </subcellularLocation>
</comment>
<evidence type="ECO:0000256" key="5">
    <source>
        <dbReference type="ARBA" id="ARBA00022989"/>
    </source>
</evidence>
<dbReference type="SUPFAM" id="SSF103473">
    <property type="entry name" value="MFS general substrate transporter"/>
    <property type="match status" value="1"/>
</dbReference>
<dbReference type="CDD" id="cd06173">
    <property type="entry name" value="MFS_MefA_like"/>
    <property type="match status" value="1"/>
</dbReference>
<evidence type="ECO:0000313" key="10">
    <source>
        <dbReference type="Proteomes" id="UP001056500"/>
    </source>
</evidence>
<feature type="transmembrane region" description="Helical" evidence="7">
    <location>
        <begin position="80"/>
        <end position="97"/>
    </location>
</feature>
<proteinExistence type="predicted"/>
<feature type="transmembrane region" description="Helical" evidence="7">
    <location>
        <begin position="9"/>
        <end position="26"/>
    </location>
</feature>
<evidence type="ECO:0000256" key="2">
    <source>
        <dbReference type="ARBA" id="ARBA00022448"/>
    </source>
</evidence>
<dbReference type="InterPro" id="IPR036259">
    <property type="entry name" value="MFS_trans_sf"/>
</dbReference>
<keyword evidence="3" id="KW-1003">Cell membrane</keyword>
<evidence type="ECO:0000256" key="1">
    <source>
        <dbReference type="ARBA" id="ARBA00004651"/>
    </source>
</evidence>
<sequence>MKELWRNRVFLIVFSSDVLENIGIWIRNMALLFFVMEVSGNNPIAVSLLTAIELVPILFFSIIGGALADRWNPKRTMISANLLSAVSVIVIATIIWGGSWKAVFFATFISAIVSQFSQPASAKMFKQHVPPDQVGAAISLSQSVNSLFILFGPIVGTVFYQSFGVYLSLFAMAALFLISALMLLGLPSRQIAEALTQARGTLMAQIKDGFSYIRKYDHLRGILWMFVMLGLGSGLINPLEVFIVTDRLQLSKEAIQWFTALEGVGMLLGGILASALHGQLNGKRVIHSAFFFFAASVVIEALSTSVLLTAAMRLFTGVGLAFLEILLGMKMINLVTEEYIGRVNGTIAPFFVGTMMISSFAAGPLMQATSLIAVFSVAGLLILLGSLWVGSIMDAVTVPSTKEAEREENLLAKQ</sequence>
<dbReference type="InterPro" id="IPR010290">
    <property type="entry name" value="TM_effector"/>
</dbReference>
<evidence type="ECO:0000256" key="6">
    <source>
        <dbReference type="ARBA" id="ARBA00023136"/>
    </source>
</evidence>
<feature type="transmembrane region" description="Helical" evidence="7">
    <location>
        <begin position="347"/>
        <end position="366"/>
    </location>
</feature>
<dbReference type="EMBL" id="CP098755">
    <property type="protein sequence ID" value="USG63763.1"/>
    <property type="molecule type" value="Genomic_DNA"/>
</dbReference>